<dbReference type="InterPro" id="IPR016040">
    <property type="entry name" value="NAD(P)-bd_dom"/>
</dbReference>
<dbReference type="GO" id="GO:0044877">
    <property type="term" value="F:protein-containing complex binding"/>
    <property type="evidence" value="ECO:0007669"/>
    <property type="project" value="TreeGrafter"/>
</dbReference>
<evidence type="ECO:0000313" key="2">
    <source>
        <dbReference type="EMBL" id="QAB14480.1"/>
    </source>
</evidence>
<dbReference type="AlphaFoldDB" id="A0A451G4S1"/>
<feature type="domain" description="NAD(P)-binding" evidence="1">
    <location>
        <begin position="10"/>
        <end position="155"/>
    </location>
</feature>
<name>A0A451G4S1_9GAMM</name>
<dbReference type="SUPFAM" id="SSF51735">
    <property type="entry name" value="NAD(P)-binding Rossmann-fold domains"/>
    <property type="match status" value="1"/>
</dbReference>
<evidence type="ECO:0000313" key="3">
    <source>
        <dbReference type="Proteomes" id="UP000285478"/>
    </source>
</evidence>
<evidence type="ECO:0000259" key="1">
    <source>
        <dbReference type="Pfam" id="PF13460"/>
    </source>
</evidence>
<dbReference type="Proteomes" id="UP000285478">
    <property type="component" value="Chromosome"/>
</dbReference>
<organism evidence="2 3">
    <name type="scientific">Hydrogenovibrio thermophilus</name>
    <dbReference type="NCBI Taxonomy" id="265883"/>
    <lineage>
        <taxon>Bacteria</taxon>
        <taxon>Pseudomonadati</taxon>
        <taxon>Pseudomonadota</taxon>
        <taxon>Gammaproteobacteria</taxon>
        <taxon>Thiotrichales</taxon>
        <taxon>Piscirickettsiaceae</taxon>
        <taxon>Hydrogenovibrio</taxon>
    </lineage>
</organism>
<dbReference type="InterPro" id="IPR051207">
    <property type="entry name" value="ComplexI_NDUFA9_subunit"/>
</dbReference>
<accession>A0A451G4S1</accession>
<dbReference type="InterPro" id="IPR036291">
    <property type="entry name" value="NAD(P)-bd_dom_sf"/>
</dbReference>
<dbReference type="RefSeq" id="WP_128384279.1">
    <property type="nucleotide sequence ID" value="NZ_CP035033.1"/>
</dbReference>
<dbReference type="KEGG" id="htr:EPV75_01755"/>
<gene>
    <name evidence="2" type="ORF">EPV75_01755</name>
</gene>
<keyword evidence="3" id="KW-1185">Reference proteome</keyword>
<dbReference type="EMBL" id="CP035033">
    <property type="protein sequence ID" value="QAB14480.1"/>
    <property type="molecule type" value="Genomic_DNA"/>
</dbReference>
<dbReference type="PANTHER" id="PTHR12126">
    <property type="entry name" value="NADH-UBIQUINONE OXIDOREDUCTASE 39 KDA SUBUNIT-RELATED"/>
    <property type="match status" value="1"/>
</dbReference>
<dbReference type="Pfam" id="PF13460">
    <property type="entry name" value="NAD_binding_10"/>
    <property type="match status" value="1"/>
</dbReference>
<dbReference type="PANTHER" id="PTHR12126:SF11">
    <property type="entry name" value="NADH DEHYDROGENASE [UBIQUINONE] 1 ALPHA SUBCOMPLEX SUBUNIT 9, MITOCHONDRIAL"/>
    <property type="match status" value="1"/>
</dbReference>
<protein>
    <submittedName>
        <fullName evidence="2">NAD-dependent epimerase/dehydratase family protein</fullName>
    </submittedName>
</protein>
<dbReference type="Gene3D" id="3.40.50.720">
    <property type="entry name" value="NAD(P)-binding Rossmann-like Domain"/>
    <property type="match status" value="1"/>
</dbReference>
<proteinExistence type="predicted"/>
<sequence>MTGNKVVVLGGTGFVGRSVVNELSKNGYEISVVVRRPERFREFLLFPKTRLVQLDSLLQTDGLKAILKGADIVVNLTADMTAKTEAVVDKELVQVNQQIKKAVESAGVKRVLSLSQIGADAGNARHDWLYKLGEADAIMHTIASAKVTILRAGLLLGDGDEVTSRFKAQLEWLPVLPVANAGRAVQPLSVKDFAKALVMCIDDKAAFGAKIELVGEERMTLKDLAVLVRDMMMKEDAIVLPMCSLNARFMSTLGPLAPFRSVSKVQLQLMQSDLTSENDFETRFGFMPTSVDHTLAPYIAPSNLRERYHFYRQEAGRDADELL</sequence>
<reference evidence="2 3" key="1">
    <citation type="journal article" date="2018" name="Environ. Microbiol.">
        <title>Genomes of ubiquitous marine and hypersaline Hydrogenovibrio, Thiomicrorhabdus and Thiomicrospira spp. encode a diversity of mechanisms to sustain chemolithoautotrophy in heterogeneous environments.</title>
        <authorList>
            <person name="Scott K.M."/>
            <person name="Williams J."/>
            <person name="Porter C.M.B."/>
            <person name="Russel S."/>
            <person name="Harmer T.L."/>
            <person name="Paul J.H."/>
            <person name="Antonen K.M."/>
            <person name="Bridges M.K."/>
            <person name="Camper G.J."/>
            <person name="Campla C.K."/>
            <person name="Casella L.G."/>
            <person name="Chase E."/>
            <person name="Conrad J.W."/>
            <person name="Cruz M.C."/>
            <person name="Dunlap D.S."/>
            <person name="Duran L."/>
            <person name="Fahsbender E.M."/>
            <person name="Goldsmith D.B."/>
            <person name="Keeley R.F."/>
            <person name="Kondoff M.R."/>
            <person name="Kussy B.I."/>
            <person name="Lane M.K."/>
            <person name="Lawler S."/>
            <person name="Leigh B.A."/>
            <person name="Lewis C."/>
            <person name="Lostal L.M."/>
            <person name="Marking D."/>
            <person name="Mancera P.A."/>
            <person name="McClenthan E.C."/>
            <person name="McIntyre E.A."/>
            <person name="Mine J.A."/>
            <person name="Modi S."/>
            <person name="Moore B.D."/>
            <person name="Morgan W.A."/>
            <person name="Nelson K.M."/>
            <person name="Nguyen K.N."/>
            <person name="Ogburn N."/>
            <person name="Parrino D.G."/>
            <person name="Pedapudi A.D."/>
            <person name="Pelham R.P."/>
            <person name="Preece A.M."/>
            <person name="Rampersad E.A."/>
            <person name="Richardson J.C."/>
            <person name="Rodgers C.M."/>
            <person name="Schaffer B.L."/>
            <person name="Sheridan N.E."/>
            <person name="Solone M.R."/>
            <person name="Staley Z.R."/>
            <person name="Tabuchi M."/>
            <person name="Waide R.J."/>
            <person name="Wanjugi P.W."/>
            <person name="Young S."/>
            <person name="Clum A."/>
            <person name="Daum C."/>
            <person name="Huntemann M."/>
            <person name="Ivanova N."/>
            <person name="Kyrpides N."/>
            <person name="Mikhailova N."/>
            <person name="Palaniappan K."/>
            <person name="Pillay M."/>
            <person name="Reddy T.B.K."/>
            <person name="Shapiro N."/>
            <person name="Stamatis D."/>
            <person name="Varghese N."/>
            <person name="Woyke T."/>
            <person name="Boden R."/>
            <person name="Freyermuth S.K."/>
            <person name="Kerfeld C.A."/>
        </authorList>
    </citation>
    <scope>NUCLEOTIDE SEQUENCE [LARGE SCALE GENOMIC DNA]</scope>
    <source>
        <strain evidence="2 3">JR-2</strain>
    </source>
</reference>